<keyword evidence="12 13" id="KW-0472">Membrane</keyword>
<evidence type="ECO:0000256" key="4">
    <source>
        <dbReference type="ARBA" id="ARBA00022553"/>
    </source>
</evidence>
<evidence type="ECO:0000256" key="10">
    <source>
        <dbReference type="ARBA" id="ARBA00022989"/>
    </source>
</evidence>
<dbReference type="Gene3D" id="1.10.287.130">
    <property type="match status" value="1"/>
</dbReference>
<keyword evidence="4" id="KW-0597">Phosphoprotein</keyword>
<reference evidence="16 17" key="1">
    <citation type="submission" date="2017-12" db="EMBL/GenBank/DDBJ databases">
        <title>Draft genome sequence of Ralstonia pickettii 52.</title>
        <authorList>
            <person name="Zheng B."/>
        </authorList>
    </citation>
    <scope>NUCLEOTIDE SEQUENCE [LARGE SCALE GENOMIC DNA]</scope>
    <source>
        <strain evidence="16 17">52</strain>
    </source>
</reference>
<dbReference type="Gene3D" id="3.30.565.10">
    <property type="entry name" value="Histidine kinase-like ATPase, C-terminal domain"/>
    <property type="match status" value="1"/>
</dbReference>
<keyword evidence="7" id="KW-0547">Nucleotide-binding</keyword>
<dbReference type="SUPFAM" id="SSF55874">
    <property type="entry name" value="ATPase domain of HSP90 chaperone/DNA topoisomerase II/histidine kinase"/>
    <property type="match status" value="1"/>
</dbReference>
<dbReference type="InterPro" id="IPR035965">
    <property type="entry name" value="PAS-like_dom_sf"/>
</dbReference>
<keyword evidence="9" id="KW-0067">ATP-binding</keyword>
<keyword evidence="11" id="KW-0902">Two-component regulatory system</keyword>
<dbReference type="FunFam" id="3.30.565.10:FF:000006">
    <property type="entry name" value="Sensor histidine kinase WalK"/>
    <property type="match status" value="1"/>
</dbReference>
<evidence type="ECO:0000256" key="8">
    <source>
        <dbReference type="ARBA" id="ARBA00022777"/>
    </source>
</evidence>
<keyword evidence="8 16" id="KW-0418">Kinase</keyword>
<evidence type="ECO:0000259" key="14">
    <source>
        <dbReference type="PROSITE" id="PS50109"/>
    </source>
</evidence>
<keyword evidence="5" id="KW-0808">Transferase</keyword>
<organism evidence="16 17">
    <name type="scientific">Ralstonia pickettii</name>
    <name type="common">Burkholderia pickettii</name>
    <dbReference type="NCBI Taxonomy" id="329"/>
    <lineage>
        <taxon>Bacteria</taxon>
        <taxon>Pseudomonadati</taxon>
        <taxon>Pseudomonadota</taxon>
        <taxon>Betaproteobacteria</taxon>
        <taxon>Burkholderiales</taxon>
        <taxon>Burkholderiaceae</taxon>
        <taxon>Ralstonia</taxon>
    </lineage>
</organism>
<dbReference type="Proteomes" id="UP000234456">
    <property type="component" value="Unassembled WGS sequence"/>
</dbReference>
<dbReference type="InterPro" id="IPR000700">
    <property type="entry name" value="PAS-assoc_C"/>
</dbReference>
<dbReference type="InterPro" id="IPR007890">
    <property type="entry name" value="CHASE2"/>
</dbReference>
<dbReference type="SUPFAM" id="SSF47384">
    <property type="entry name" value="Homodimeric domain of signal transducing histidine kinase"/>
    <property type="match status" value="1"/>
</dbReference>
<dbReference type="GO" id="GO:0000156">
    <property type="term" value="F:phosphorelay response regulator activity"/>
    <property type="evidence" value="ECO:0007669"/>
    <property type="project" value="TreeGrafter"/>
</dbReference>
<evidence type="ECO:0000313" key="16">
    <source>
        <dbReference type="EMBL" id="PLC44609.1"/>
    </source>
</evidence>
<feature type="domain" description="Histidine kinase" evidence="14">
    <location>
        <begin position="559"/>
        <end position="772"/>
    </location>
</feature>
<dbReference type="InterPro" id="IPR004358">
    <property type="entry name" value="Sig_transdc_His_kin-like_C"/>
</dbReference>
<evidence type="ECO:0000256" key="11">
    <source>
        <dbReference type="ARBA" id="ARBA00023012"/>
    </source>
</evidence>
<evidence type="ECO:0000259" key="15">
    <source>
        <dbReference type="PROSITE" id="PS50113"/>
    </source>
</evidence>
<dbReference type="GO" id="GO:0030295">
    <property type="term" value="F:protein kinase activator activity"/>
    <property type="evidence" value="ECO:0007669"/>
    <property type="project" value="TreeGrafter"/>
</dbReference>
<evidence type="ECO:0000256" key="6">
    <source>
        <dbReference type="ARBA" id="ARBA00022692"/>
    </source>
</evidence>
<dbReference type="PANTHER" id="PTHR42878">
    <property type="entry name" value="TWO-COMPONENT HISTIDINE KINASE"/>
    <property type="match status" value="1"/>
</dbReference>
<protein>
    <recommendedName>
        <fullName evidence="3">histidine kinase</fullName>
        <ecNumber evidence="3">2.7.13.3</ecNumber>
    </recommendedName>
</protein>
<feature type="domain" description="PAC" evidence="15">
    <location>
        <begin position="504"/>
        <end position="555"/>
    </location>
</feature>
<name>A0A2N4TY30_RALPI</name>
<dbReference type="InterPro" id="IPR017181">
    <property type="entry name" value="Sig_transdc_His_kin_CHASE2"/>
</dbReference>
<dbReference type="PANTHER" id="PTHR42878:SF7">
    <property type="entry name" value="SENSOR HISTIDINE KINASE GLRK"/>
    <property type="match status" value="1"/>
</dbReference>
<dbReference type="GO" id="GO:0000155">
    <property type="term" value="F:phosphorelay sensor kinase activity"/>
    <property type="evidence" value="ECO:0007669"/>
    <property type="project" value="InterPro"/>
</dbReference>
<dbReference type="InterPro" id="IPR003594">
    <property type="entry name" value="HATPase_dom"/>
</dbReference>
<proteinExistence type="predicted"/>
<dbReference type="PRINTS" id="PR00344">
    <property type="entry name" value="BCTRLSENSOR"/>
</dbReference>
<dbReference type="PIRSF" id="PIRSF037347">
    <property type="entry name" value="STHK_CHASE2_PAS_prd"/>
    <property type="match status" value="1"/>
</dbReference>
<dbReference type="Pfam" id="PF08448">
    <property type="entry name" value="PAS_4"/>
    <property type="match status" value="1"/>
</dbReference>
<feature type="transmembrane region" description="Helical" evidence="13">
    <location>
        <begin position="353"/>
        <end position="370"/>
    </location>
</feature>
<dbReference type="SMART" id="SM00387">
    <property type="entry name" value="HATPase_c"/>
    <property type="match status" value="1"/>
</dbReference>
<dbReference type="InterPro" id="IPR050351">
    <property type="entry name" value="BphY/WalK/GraS-like"/>
</dbReference>
<evidence type="ECO:0000256" key="3">
    <source>
        <dbReference type="ARBA" id="ARBA00012438"/>
    </source>
</evidence>
<dbReference type="EMBL" id="PKQE01000001">
    <property type="protein sequence ID" value="PLC44609.1"/>
    <property type="molecule type" value="Genomic_DNA"/>
</dbReference>
<evidence type="ECO:0000256" key="2">
    <source>
        <dbReference type="ARBA" id="ARBA00004429"/>
    </source>
</evidence>
<sequence>MTESAPPQSAARSLGVRALVEWGVLVALAALLTLGAVRWSVVARLDAALYDAVVTLHGHAPRDDIVIVAIDDQSLDAVGRWPWPRSRLADLIARVGQARPRAIGVDILLIEPDLAHPEGDRALIEAIRQAGHVILPALPERTEQGRVYHYPFLGINAAVAHINAAPDADSVVRGMYLAEGPSAHMLDHLAVQLARQALRSPASVPALPDVETDAGGWTRRGHIRLNFAGQAGTYRHVPALDVLNGHVAPDALAGKLVLIGATASGVSDIFATPPSRTMSGVEVLANATQTVLDGSAILPVSPGVFWAMTLLPLLMTAFAVRWLTPRMALAVALAGAAVLLLSAIGALVFGNRWLPPFAALVGPLVLYPLWSWRQQEAALRFLRDEMQRLAREPGLLAETAPLARPGRTLGAHMDAVASLTDKLRGLRRFLADALESLPDATVVCTHDGTIRLANGRSADLAGQSQTPGQNRAAALRDLPTLLARAFPDPSAGEHYWARWLADPTGLEPVELQTHDGRSMLMHAAALRDEAGRPVDIIVSFADITPVRQAERHREEALRFISHDMRSPQSAILALIELQRDASRALDREVLLSRIEQLSSRTLELADAFIDLARAESQTLKLVDVDLVGLVLDAADEVWPLANRHQVEVRVVADIEAAVRGEPRLLVRALVNLLNNAIKFSAAGSVVTVTVEQDEATFSVAVADQGAGIALADQSRLFQPFHRLHEGAANAPSGSGLGLVFVKTVVDRHGGRIAVQSAPGLGSTFTLWLPRVAHRHDA</sequence>
<dbReference type="OrthoDB" id="9806704at2"/>
<evidence type="ECO:0000256" key="12">
    <source>
        <dbReference type="ARBA" id="ARBA00023136"/>
    </source>
</evidence>
<feature type="transmembrane region" description="Helical" evidence="13">
    <location>
        <begin position="303"/>
        <end position="320"/>
    </location>
</feature>
<dbReference type="PROSITE" id="PS50109">
    <property type="entry name" value="HIS_KIN"/>
    <property type="match status" value="1"/>
</dbReference>
<dbReference type="InterPro" id="IPR000014">
    <property type="entry name" value="PAS"/>
</dbReference>
<dbReference type="RefSeq" id="WP_102065019.1">
    <property type="nucleotide sequence ID" value="NZ_PKQE01000001.1"/>
</dbReference>
<dbReference type="InterPro" id="IPR036890">
    <property type="entry name" value="HATPase_C_sf"/>
</dbReference>
<dbReference type="PROSITE" id="PS50113">
    <property type="entry name" value="PAC"/>
    <property type="match status" value="1"/>
</dbReference>
<dbReference type="GO" id="GO:0005524">
    <property type="term" value="F:ATP binding"/>
    <property type="evidence" value="ECO:0007669"/>
    <property type="project" value="UniProtKB-KW"/>
</dbReference>
<dbReference type="SUPFAM" id="SSF55785">
    <property type="entry name" value="PYP-like sensor domain (PAS domain)"/>
    <property type="match status" value="1"/>
</dbReference>
<evidence type="ECO:0000313" key="17">
    <source>
        <dbReference type="Proteomes" id="UP000234456"/>
    </source>
</evidence>
<comment type="caution">
    <text evidence="16">The sequence shown here is derived from an EMBL/GenBank/DDBJ whole genome shotgun (WGS) entry which is preliminary data.</text>
</comment>
<dbReference type="Gene3D" id="3.30.450.20">
    <property type="entry name" value="PAS domain"/>
    <property type="match status" value="1"/>
</dbReference>
<dbReference type="CDD" id="cd00082">
    <property type="entry name" value="HisKA"/>
    <property type="match status" value="1"/>
</dbReference>
<dbReference type="InterPro" id="IPR013656">
    <property type="entry name" value="PAS_4"/>
</dbReference>
<dbReference type="EC" id="2.7.13.3" evidence="3"/>
<accession>A0A2N4TY30</accession>
<dbReference type="InterPro" id="IPR003661">
    <property type="entry name" value="HisK_dim/P_dom"/>
</dbReference>
<keyword evidence="6 13" id="KW-0812">Transmembrane</keyword>
<evidence type="ECO:0000256" key="7">
    <source>
        <dbReference type="ARBA" id="ARBA00022741"/>
    </source>
</evidence>
<dbReference type="Pfam" id="PF02518">
    <property type="entry name" value="HATPase_c"/>
    <property type="match status" value="1"/>
</dbReference>
<dbReference type="InterPro" id="IPR005467">
    <property type="entry name" value="His_kinase_dom"/>
</dbReference>
<evidence type="ECO:0000256" key="1">
    <source>
        <dbReference type="ARBA" id="ARBA00000085"/>
    </source>
</evidence>
<dbReference type="AlphaFoldDB" id="A0A2N4TY30"/>
<dbReference type="CDD" id="cd00075">
    <property type="entry name" value="HATPase"/>
    <property type="match status" value="1"/>
</dbReference>
<gene>
    <name evidence="16" type="ORF">C0Q88_07980</name>
</gene>
<dbReference type="InterPro" id="IPR036097">
    <property type="entry name" value="HisK_dim/P_sf"/>
</dbReference>
<dbReference type="Pfam" id="PF05226">
    <property type="entry name" value="CHASE2"/>
    <property type="match status" value="1"/>
</dbReference>
<dbReference type="SMART" id="SM01080">
    <property type="entry name" value="CHASE2"/>
    <property type="match status" value="1"/>
</dbReference>
<keyword evidence="10 13" id="KW-1133">Transmembrane helix</keyword>
<evidence type="ECO:0000256" key="13">
    <source>
        <dbReference type="SAM" id="Phobius"/>
    </source>
</evidence>
<feature type="transmembrane region" description="Helical" evidence="13">
    <location>
        <begin position="20"/>
        <end position="41"/>
    </location>
</feature>
<evidence type="ECO:0000256" key="9">
    <source>
        <dbReference type="ARBA" id="ARBA00022840"/>
    </source>
</evidence>
<dbReference type="GO" id="GO:0005886">
    <property type="term" value="C:plasma membrane"/>
    <property type="evidence" value="ECO:0007669"/>
    <property type="project" value="UniProtKB-SubCell"/>
</dbReference>
<comment type="subcellular location">
    <subcellularLocation>
        <location evidence="2">Cell inner membrane</location>
        <topology evidence="2">Multi-pass membrane protein</topology>
    </subcellularLocation>
</comment>
<dbReference type="CDD" id="cd00130">
    <property type="entry name" value="PAS"/>
    <property type="match status" value="1"/>
</dbReference>
<dbReference type="GO" id="GO:0007234">
    <property type="term" value="P:osmosensory signaling via phosphorelay pathway"/>
    <property type="evidence" value="ECO:0007669"/>
    <property type="project" value="TreeGrafter"/>
</dbReference>
<comment type="catalytic activity">
    <reaction evidence="1">
        <text>ATP + protein L-histidine = ADP + protein N-phospho-L-histidine.</text>
        <dbReference type="EC" id="2.7.13.3"/>
    </reaction>
</comment>
<feature type="transmembrane region" description="Helical" evidence="13">
    <location>
        <begin position="327"/>
        <end position="347"/>
    </location>
</feature>
<evidence type="ECO:0000256" key="5">
    <source>
        <dbReference type="ARBA" id="ARBA00022679"/>
    </source>
</evidence>